<gene>
    <name evidence="2" type="ORF">Esi_0106_0061</name>
</gene>
<dbReference type="EMBL" id="FN649755">
    <property type="protein sequence ID" value="CBJ28465.1"/>
    <property type="molecule type" value="Genomic_DNA"/>
</dbReference>
<organism evidence="2 3">
    <name type="scientific">Ectocarpus siliculosus</name>
    <name type="common">Brown alga</name>
    <name type="synonym">Conferva siliculosa</name>
    <dbReference type="NCBI Taxonomy" id="2880"/>
    <lineage>
        <taxon>Eukaryota</taxon>
        <taxon>Sar</taxon>
        <taxon>Stramenopiles</taxon>
        <taxon>Ochrophyta</taxon>
        <taxon>PX clade</taxon>
        <taxon>Phaeophyceae</taxon>
        <taxon>Ectocarpales</taxon>
        <taxon>Ectocarpaceae</taxon>
        <taxon>Ectocarpus</taxon>
    </lineage>
</organism>
<protein>
    <submittedName>
        <fullName evidence="2">Uncharacterized protein</fullName>
    </submittedName>
</protein>
<sequence>MGVRQRNSPPSPPLVSALPPKRPRTPGDDPGHGKRPRNGCGDRNGRGGGGGAPQ</sequence>
<name>D7FH94_ECTSI</name>
<evidence type="ECO:0000313" key="3">
    <source>
        <dbReference type="Proteomes" id="UP000002630"/>
    </source>
</evidence>
<dbReference type="Proteomes" id="UP000002630">
    <property type="component" value="Linkage Group LG30"/>
</dbReference>
<proteinExistence type="predicted"/>
<accession>D7FH94</accession>
<reference evidence="2 3" key="1">
    <citation type="journal article" date="2010" name="Nature">
        <title>The Ectocarpus genome and the independent evolution of multicellularity in brown algae.</title>
        <authorList>
            <person name="Cock J.M."/>
            <person name="Sterck L."/>
            <person name="Rouze P."/>
            <person name="Scornet D."/>
            <person name="Allen A.E."/>
            <person name="Amoutzias G."/>
            <person name="Anthouard V."/>
            <person name="Artiguenave F."/>
            <person name="Aury J.M."/>
            <person name="Badger J.H."/>
            <person name="Beszteri B."/>
            <person name="Billiau K."/>
            <person name="Bonnet E."/>
            <person name="Bothwell J.H."/>
            <person name="Bowler C."/>
            <person name="Boyen C."/>
            <person name="Brownlee C."/>
            <person name="Carrano C.J."/>
            <person name="Charrier B."/>
            <person name="Cho G.Y."/>
            <person name="Coelho S.M."/>
            <person name="Collen J."/>
            <person name="Corre E."/>
            <person name="Da Silva C."/>
            <person name="Delage L."/>
            <person name="Delaroque N."/>
            <person name="Dittami S.M."/>
            <person name="Doulbeau S."/>
            <person name="Elias M."/>
            <person name="Farnham G."/>
            <person name="Gachon C.M."/>
            <person name="Gschloessl B."/>
            <person name="Heesch S."/>
            <person name="Jabbari K."/>
            <person name="Jubin C."/>
            <person name="Kawai H."/>
            <person name="Kimura K."/>
            <person name="Kloareg B."/>
            <person name="Kupper F.C."/>
            <person name="Lang D."/>
            <person name="Le Bail A."/>
            <person name="Leblanc C."/>
            <person name="Lerouge P."/>
            <person name="Lohr M."/>
            <person name="Lopez P.J."/>
            <person name="Martens C."/>
            <person name="Maumus F."/>
            <person name="Michel G."/>
            <person name="Miranda-Saavedra D."/>
            <person name="Morales J."/>
            <person name="Moreau H."/>
            <person name="Motomura T."/>
            <person name="Nagasato C."/>
            <person name="Napoli C.A."/>
            <person name="Nelson D.R."/>
            <person name="Nyvall-Collen P."/>
            <person name="Peters A.F."/>
            <person name="Pommier C."/>
            <person name="Potin P."/>
            <person name="Poulain J."/>
            <person name="Quesneville H."/>
            <person name="Read B."/>
            <person name="Rensing S.A."/>
            <person name="Ritter A."/>
            <person name="Rousvoal S."/>
            <person name="Samanta M."/>
            <person name="Samson G."/>
            <person name="Schroeder D.C."/>
            <person name="Segurens B."/>
            <person name="Strittmatter M."/>
            <person name="Tonon T."/>
            <person name="Tregear J.W."/>
            <person name="Valentin K."/>
            <person name="von Dassow P."/>
            <person name="Yamagishi T."/>
            <person name="Van de Peer Y."/>
            <person name="Wincker P."/>
        </authorList>
    </citation>
    <scope>NUCLEOTIDE SEQUENCE [LARGE SCALE GENOMIC DNA]</scope>
    <source>
        <strain evidence="3">Ec32 / CCAP1310/4</strain>
    </source>
</reference>
<evidence type="ECO:0000313" key="2">
    <source>
        <dbReference type="EMBL" id="CBJ28465.1"/>
    </source>
</evidence>
<evidence type="ECO:0000256" key="1">
    <source>
        <dbReference type="SAM" id="MobiDB-lite"/>
    </source>
</evidence>
<dbReference type="EMBL" id="FN647746">
    <property type="protein sequence ID" value="CBJ28465.1"/>
    <property type="molecule type" value="Genomic_DNA"/>
</dbReference>
<dbReference type="AlphaFoldDB" id="D7FH94"/>
<keyword evidence="3" id="KW-1185">Reference proteome</keyword>
<feature type="region of interest" description="Disordered" evidence="1">
    <location>
        <begin position="1"/>
        <end position="54"/>
    </location>
</feature>
<dbReference type="InParanoid" id="D7FH94"/>